<feature type="domain" description="Major facilitator superfamily (MFS) profile" evidence="9">
    <location>
        <begin position="20"/>
        <end position="461"/>
    </location>
</feature>
<evidence type="ECO:0000256" key="4">
    <source>
        <dbReference type="ARBA" id="ARBA00022692"/>
    </source>
</evidence>
<dbReference type="Proteomes" id="UP000186235">
    <property type="component" value="Unassembled WGS sequence"/>
</dbReference>
<feature type="transmembrane region" description="Helical" evidence="8">
    <location>
        <begin position="267"/>
        <end position="289"/>
    </location>
</feature>
<feature type="transmembrane region" description="Helical" evidence="8">
    <location>
        <begin position="53"/>
        <end position="74"/>
    </location>
</feature>
<dbReference type="SUPFAM" id="SSF103473">
    <property type="entry name" value="MFS general substrate transporter"/>
    <property type="match status" value="1"/>
</dbReference>
<dbReference type="Pfam" id="PF00083">
    <property type="entry name" value="Sugar_tr"/>
    <property type="match status" value="1"/>
</dbReference>
<dbReference type="InterPro" id="IPR036259">
    <property type="entry name" value="MFS_trans_sf"/>
</dbReference>
<keyword evidence="6 8" id="KW-0472">Membrane</keyword>
<evidence type="ECO:0000256" key="3">
    <source>
        <dbReference type="ARBA" id="ARBA00022448"/>
    </source>
</evidence>
<dbReference type="PANTHER" id="PTHR48020:SF12">
    <property type="entry name" value="PROTON MYO-INOSITOL COTRANSPORTER"/>
    <property type="match status" value="1"/>
</dbReference>
<feature type="transmembrane region" description="Helical" evidence="8">
    <location>
        <begin position="368"/>
        <end position="396"/>
    </location>
</feature>
<keyword evidence="5 8" id="KW-1133">Transmembrane helix</keyword>
<protein>
    <submittedName>
        <fullName evidence="10">MFS transporter, sugar porter (SP) family</fullName>
    </submittedName>
</protein>
<dbReference type="PRINTS" id="PR00171">
    <property type="entry name" value="SUGRTRNSPORT"/>
</dbReference>
<organism evidence="10 11">
    <name type="scientific">Cellulosimicrobium aquatile</name>
    <dbReference type="NCBI Taxonomy" id="1612203"/>
    <lineage>
        <taxon>Bacteria</taxon>
        <taxon>Bacillati</taxon>
        <taxon>Actinomycetota</taxon>
        <taxon>Actinomycetes</taxon>
        <taxon>Micrococcales</taxon>
        <taxon>Promicromonosporaceae</taxon>
        <taxon>Cellulosimicrobium</taxon>
    </lineage>
</organism>
<keyword evidence="3 7" id="KW-0813">Transport</keyword>
<evidence type="ECO:0000313" key="10">
    <source>
        <dbReference type="EMBL" id="SIP93448.1"/>
    </source>
</evidence>
<dbReference type="PROSITE" id="PS00217">
    <property type="entry name" value="SUGAR_TRANSPORT_2"/>
    <property type="match status" value="1"/>
</dbReference>
<sequence length="480" mass="49799">MNAATGRLGHGALTPLVVASTVGAALGGFMFGFDTAVVNGAVDALKAELGVGSALVGVIVASALLGAAVGAFSAGTIADRFGRRRLMMVAGTLFVTTSVLCAVAHDGPTLALWRFLGGVGVGMASVVAPLYIAEIAPARLRGRLATAQQMSIVLGIFAALVSNAFLVRAAGGAEAELALGLPAWRWMFLVAVVPSVAYVVAAVLLPESPRYLVMRGDRDGAARTLRRLHRVPEGDALLGVATIEGTLHEARPAWSHLFSGPGRLKPIVWLGIALAALQALVGIDVIFYYSTSLWAQVGFGEQQAFWLSALTSLVNVAATVVAIFLVDRVGRRRLLLVGSVGMTVALAVMATGFAQAQQTADGVAFVDAWGVVTLVAANVFVVAFAVSWGPVVWILVGEMFPNLLRARAASLAAAANWAAGIAVNLTFPSLRDLSLPGSYALYAVFAAASFVLVLRALPETANRPLEEMREDTASGGQQSL</sequence>
<feature type="transmembrane region" description="Helical" evidence="8">
    <location>
        <begin position="12"/>
        <end position="33"/>
    </location>
</feature>
<evidence type="ECO:0000259" key="9">
    <source>
        <dbReference type="PROSITE" id="PS50850"/>
    </source>
</evidence>
<keyword evidence="11" id="KW-1185">Reference proteome</keyword>
<feature type="transmembrane region" description="Helical" evidence="8">
    <location>
        <begin position="111"/>
        <end position="132"/>
    </location>
</feature>
<feature type="transmembrane region" description="Helical" evidence="8">
    <location>
        <begin position="333"/>
        <end position="356"/>
    </location>
</feature>
<dbReference type="InterPro" id="IPR020846">
    <property type="entry name" value="MFS_dom"/>
</dbReference>
<feature type="transmembrane region" description="Helical" evidence="8">
    <location>
        <begin position="152"/>
        <end position="171"/>
    </location>
</feature>
<dbReference type="PROSITE" id="PS50850">
    <property type="entry name" value="MFS"/>
    <property type="match status" value="1"/>
</dbReference>
<comment type="subcellular location">
    <subcellularLocation>
        <location evidence="1">Cell membrane</location>
        <topology evidence="1">Multi-pass membrane protein</topology>
    </subcellularLocation>
</comment>
<dbReference type="GO" id="GO:0022857">
    <property type="term" value="F:transmembrane transporter activity"/>
    <property type="evidence" value="ECO:0007669"/>
    <property type="project" value="InterPro"/>
</dbReference>
<dbReference type="PANTHER" id="PTHR48020">
    <property type="entry name" value="PROTON MYO-INOSITOL COTRANSPORTER"/>
    <property type="match status" value="1"/>
</dbReference>
<reference evidence="11" key="1">
    <citation type="submission" date="2017-01" db="EMBL/GenBank/DDBJ databases">
        <authorList>
            <person name="Varghese N."/>
            <person name="Submissions S."/>
        </authorList>
    </citation>
    <scope>NUCLEOTIDE SEQUENCE [LARGE SCALE GENOMIC DNA]</scope>
    <source>
        <strain evidence="11">3bp</strain>
    </source>
</reference>
<dbReference type="InterPro" id="IPR005828">
    <property type="entry name" value="MFS_sugar_transport-like"/>
</dbReference>
<feature type="transmembrane region" description="Helical" evidence="8">
    <location>
        <begin position="183"/>
        <end position="205"/>
    </location>
</feature>
<evidence type="ECO:0000256" key="6">
    <source>
        <dbReference type="ARBA" id="ARBA00023136"/>
    </source>
</evidence>
<feature type="transmembrane region" description="Helical" evidence="8">
    <location>
        <begin position="408"/>
        <end position="427"/>
    </location>
</feature>
<feature type="transmembrane region" description="Helical" evidence="8">
    <location>
        <begin position="86"/>
        <end position="105"/>
    </location>
</feature>
<evidence type="ECO:0000313" key="11">
    <source>
        <dbReference type="Proteomes" id="UP000186235"/>
    </source>
</evidence>
<gene>
    <name evidence="10" type="ORF">SAMN05518682_0601</name>
</gene>
<dbReference type="GO" id="GO:0005886">
    <property type="term" value="C:plasma membrane"/>
    <property type="evidence" value="ECO:0007669"/>
    <property type="project" value="UniProtKB-SubCell"/>
</dbReference>
<dbReference type="RefSeq" id="WP_076403738.1">
    <property type="nucleotide sequence ID" value="NZ_FTMI01000001.1"/>
</dbReference>
<dbReference type="InterPro" id="IPR005829">
    <property type="entry name" value="Sugar_transporter_CS"/>
</dbReference>
<name>A0A1N6NMS3_9MICO</name>
<feature type="transmembrane region" description="Helical" evidence="8">
    <location>
        <begin position="304"/>
        <end position="326"/>
    </location>
</feature>
<dbReference type="InterPro" id="IPR003663">
    <property type="entry name" value="Sugar/inositol_transpt"/>
</dbReference>
<dbReference type="InterPro" id="IPR050814">
    <property type="entry name" value="Myo-inositol_Transporter"/>
</dbReference>
<dbReference type="EMBL" id="FTMI01000001">
    <property type="protein sequence ID" value="SIP93448.1"/>
    <property type="molecule type" value="Genomic_DNA"/>
</dbReference>
<dbReference type="NCBIfam" id="TIGR00879">
    <property type="entry name" value="SP"/>
    <property type="match status" value="1"/>
</dbReference>
<evidence type="ECO:0000256" key="1">
    <source>
        <dbReference type="ARBA" id="ARBA00004651"/>
    </source>
</evidence>
<evidence type="ECO:0000256" key="5">
    <source>
        <dbReference type="ARBA" id="ARBA00022989"/>
    </source>
</evidence>
<dbReference type="AlphaFoldDB" id="A0A1N6NMS3"/>
<dbReference type="Gene3D" id="1.20.1250.20">
    <property type="entry name" value="MFS general substrate transporter like domains"/>
    <property type="match status" value="1"/>
</dbReference>
<evidence type="ECO:0000256" key="8">
    <source>
        <dbReference type="SAM" id="Phobius"/>
    </source>
</evidence>
<feature type="transmembrane region" description="Helical" evidence="8">
    <location>
        <begin position="439"/>
        <end position="457"/>
    </location>
</feature>
<accession>A0A1N6NMS3</accession>
<comment type="similarity">
    <text evidence="2 7">Belongs to the major facilitator superfamily. Sugar transporter (TC 2.A.1.1) family.</text>
</comment>
<keyword evidence="4 8" id="KW-0812">Transmembrane</keyword>
<proteinExistence type="inferred from homology"/>
<evidence type="ECO:0000256" key="7">
    <source>
        <dbReference type="RuleBase" id="RU003346"/>
    </source>
</evidence>
<evidence type="ECO:0000256" key="2">
    <source>
        <dbReference type="ARBA" id="ARBA00010992"/>
    </source>
</evidence>
<dbReference type="PROSITE" id="PS00216">
    <property type="entry name" value="SUGAR_TRANSPORT_1"/>
    <property type="match status" value="2"/>
</dbReference>